<evidence type="ECO:0000259" key="5">
    <source>
        <dbReference type="PROSITE" id="PS50931"/>
    </source>
</evidence>
<comment type="similarity">
    <text evidence="1">Belongs to the LysR transcriptional regulatory family.</text>
</comment>
<dbReference type="Pfam" id="PF03466">
    <property type="entry name" value="LysR_substrate"/>
    <property type="match status" value="1"/>
</dbReference>
<dbReference type="Gene3D" id="3.40.190.290">
    <property type="match status" value="1"/>
</dbReference>
<dbReference type="InterPro" id="IPR036388">
    <property type="entry name" value="WH-like_DNA-bd_sf"/>
</dbReference>
<evidence type="ECO:0000313" key="6">
    <source>
        <dbReference type="EMBL" id="GGG07279.1"/>
    </source>
</evidence>
<keyword evidence="4" id="KW-0804">Transcription</keyword>
<evidence type="ECO:0000256" key="4">
    <source>
        <dbReference type="ARBA" id="ARBA00023163"/>
    </source>
</evidence>
<dbReference type="SUPFAM" id="SSF53850">
    <property type="entry name" value="Periplasmic binding protein-like II"/>
    <property type="match status" value="1"/>
</dbReference>
<dbReference type="Gene3D" id="1.10.10.10">
    <property type="entry name" value="Winged helix-like DNA-binding domain superfamily/Winged helix DNA-binding domain"/>
    <property type="match status" value="1"/>
</dbReference>
<evidence type="ECO:0000256" key="2">
    <source>
        <dbReference type="ARBA" id="ARBA00023015"/>
    </source>
</evidence>
<dbReference type="Pfam" id="PF00126">
    <property type="entry name" value="HTH_1"/>
    <property type="match status" value="1"/>
</dbReference>
<dbReference type="PROSITE" id="PS50931">
    <property type="entry name" value="HTH_LYSR"/>
    <property type="match status" value="1"/>
</dbReference>
<proteinExistence type="inferred from homology"/>
<gene>
    <name evidence="6" type="ORF">GCM10010913_31370</name>
</gene>
<dbReference type="PANTHER" id="PTHR30126">
    <property type="entry name" value="HTH-TYPE TRANSCRIPTIONAL REGULATOR"/>
    <property type="match status" value="1"/>
</dbReference>
<dbReference type="Proteomes" id="UP000608420">
    <property type="component" value="Unassembled WGS sequence"/>
</dbReference>
<accession>A0ABQ1VZV0</accession>
<keyword evidence="2" id="KW-0805">Transcription regulation</keyword>
<protein>
    <submittedName>
        <fullName evidence="6">LysR family transcriptional regulator</fullName>
    </submittedName>
</protein>
<reference evidence="7" key="1">
    <citation type="journal article" date="2019" name="Int. J. Syst. Evol. Microbiol.">
        <title>The Global Catalogue of Microorganisms (GCM) 10K type strain sequencing project: providing services to taxonomists for standard genome sequencing and annotation.</title>
        <authorList>
            <consortium name="The Broad Institute Genomics Platform"/>
            <consortium name="The Broad Institute Genome Sequencing Center for Infectious Disease"/>
            <person name="Wu L."/>
            <person name="Ma J."/>
        </authorList>
    </citation>
    <scope>NUCLEOTIDE SEQUENCE [LARGE SCALE GENOMIC DNA]</scope>
    <source>
        <strain evidence="7">CGMCC 1.15420</strain>
    </source>
</reference>
<dbReference type="InterPro" id="IPR036390">
    <property type="entry name" value="WH_DNA-bd_sf"/>
</dbReference>
<evidence type="ECO:0000256" key="1">
    <source>
        <dbReference type="ARBA" id="ARBA00009437"/>
    </source>
</evidence>
<name>A0ABQ1VZV0_9BACL</name>
<evidence type="ECO:0000256" key="3">
    <source>
        <dbReference type="ARBA" id="ARBA00023125"/>
    </source>
</evidence>
<dbReference type="InterPro" id="IPR005119">
    <property type="entry name" value="LysR_subst-bd"/>
</dbReference>
<dbReference type="PANTHER" id="PTHR30126:SF40">
    <property type="entry name" value="HTH-TYPE TRANSCRIPTIONAL REGULATOR GLTR"/>
    <property type="match status" value="1"/>
</dbReference>
<feature type="domain" description="HTH lysR-type" evidence="5">
    <location>
        <begin position="1"/>
        <end position="58"/>
    </location>
</feature>
<sequence>MELRNIVTFLRVAATQNFSKAAEQLGYSQSAVTIQIQQLERELGTQLFERIGRRASLTEQGEAFIFHANEIMRVTNAARTFAVDSDIPRGTLHIGSVESICTAMLPKLLLQFHHVCPMVETTIKTATTDELIDMLKSNEIDLLFTLDQKVYGSEWVRPVLEEEDIVFVTSSGHAITDGAQFDLQTIMDEPFILTEKGGSYRYELEKLLAEQEMEIRPVLEIGNTETIIHLLEEGMGVSFLPLFAVEQAIRNGSLSRIQTDIPAVRMWSQLIYHKNKWVTPQMQIFVSIVEDFYKKLHLTRNPV</sequence>
<evidence type="ECO:0000313" key="7">
    <source>
        <dbReference type="Proteomes" id="UP000608420"/>
    </source>
</evidence>
<dbReference type="SUPFAM" id="SSF46785">
    <property type="entry name" value="Winged helix' DNA-binding domain"/>
    <property type="match status" value="1"/>
</dbReference>
<organism evidence="6 7">
    <name type="scientific">Paenibacillus aceti</name>
    <dbReference type="NCBI Taxonomy" id="1820010"/>
    <lineage>
        <taxon>Bacteria</taxon>
        <taxon>Bacillati</taxon>
        <taxon>Bacillota</taxon>
        <taxon>Bacilli</taxon>
        <taxon>Bacillales</taxon>
        <taxon>Paenibacillaceae</taxon>
        <taxon>Paenibacillus</taxon>
    </lineage>
</organism>
<dbReference type="PRINTS" id="PR00039">
    <property type="entry name" value="HTHLYSR"/>
</dbReference>
<dbReference type="EMBL" id="BMIW01000024">
    <property type="protein sequence ID" value="GGG07279.1"/>
    <property type="molecule type" value="Genomic_DNA"/>
</dbReference>
<comment type="caution">
    <text evidence="6">The sequence shown here is derived from an EMBL/GenBank/DDBJ whole genome shotgun (WGS) entry which is preliminary data.</text>
</comment>
<dbReference type="InterPro" id="IPR000847">
    <property type="entry name" value="LysR_HTH_N"/>
</dbReference>
<keyword evidence="3" id="KW-0238">DNA-binding</keyword>
<dbReference type="RefSeq" id="WP_120461098.1">
    <property type="nucleotide sequence ID" value="NZ_BMIW01000024.1"/>
</dbReference>
<dbReference type="CDD" id="cd05466">
    <property type="entry name" value="PBP2_LTTR_substrate"/>
    <property type="match status" value="1"/>
</dbReference>
<keyword evidence="7" id="KW-1185">Reference proteome</keyword>